<dbReference type="EMBL" id="JAZGQO010000013">
    <property type="protein sequence ID" value="KAK6171872.1"/>
    <property type="molecule type" value="Genomic_DNA"/>
</dbReference>
<reference evidence="2 3" key="1">
    <citation type="submission" date="2024-01" db="EMBL/GenBank/DDBJ databases">
        <title>The genome of the rayed Mediterranean limpet Patella caerulea (Linnaeus, 1758).</title>
        <authorList>
            <person name="Anh-Thu Weber A."/>
            <person name="Halstead-Nussloch G."/>
        </authorList>
    </citation>
    <scope>NUCLEOTIDE SEQUENCE [LARGE SCALE GENOMIC DNA]</scope>
    <source>
        <strain evidence="2">AATW-2023a</strain>
        <tissue evidence="2">Whole specimen</tissue>
    </source>
</reference>
<name>A0AAN8J7D4_PATCE</name>
<feature type="coiled-coil region" evidence="1">
    <location>
        <begin position="51"/>
        <end position="99"/>
    </location>
</feature>
<dbReference type="AlphaFoldDB" id="A0AAN8J7D4"/>
<proteinExistence type="predicted"/>
<comment type="caution">
    <text evidence="2">The sequence shown here is derived from an EMBL/GenBank/DDBJ whole genome shotgun (WGS) entry which is preliminary data.</text>
</comment>
<keyword evidence="3" id="KW-1185">Reference proteome</keyword>
<sequence>MVLSCDSDLNVKLNKIMNLTTNFDIRLQHIEQKVIKIDEVHSILSAVSTIIQDLEIQVNSIVKKNHELAERTSTLHQSNNELLRKSEKADAKLDILSKQVDADSDGQQLILQKIKALAYKQEEMSATLTDLQCRSMK</sequence>
<protein>
    <submittedName>
        <fullName evidence="2">Uncharacterized protein</fullName>
    </submittedName>
</protein>
<organism evidence="2 3">
    <name type="scientific">Patella caerulea</name>
    <name type="common">Rayed Mediterranean limpet</name>
    <dbReference type="NCBI Taxonomy" id="87958"/>
    <lineage>
        <taxon>Eukaryota</taxon>
        <taxon>Metazoa</taxon>
        <taxon>Spiralia</taxon>
        <taxon>Lophotrochozoa</taxon>
        <taxon>Mollusca</taxon>
        <taxon>Gastropoda</taxon>
        <taxon>Patellogastropoda</taxon>
        <taxon>Patelloidea</taxon>
        <taxon>Patellidae</taxon>
        <taxon>Patella</taxon>
    </lineage>
</organism>
<dbReference type="Proteomes" id="UP001347796">
    <property type="component" value="Unassembled WGS sequence"/>
</dbReference>
<gene>
    <name evidence="2" type="ORF">SNE40_018296</name>
</gene>
<evidence type="ECO:0000313" key="3">
    <source>
        <dbReference type="Proteomes" id="UP001347796"/>
    </source>
</evidence>
<evidence type="ECO:0000313" key="2">
    <source>
        <dbReference type="EMBL" id="KAK6171872.1"/>
    </source>
</evidence>
<accession>A0AAN8J7D4</accession>
<evidence type="ECO:0000256" key="1">
    <source>
        <dbReference type="SAM" id="Coils"/>
    </source>
</evidence>
<keyword evidence="1" id="KW-0175">Coiled coil</keyword>